<keyword evidence="4" id="KW-0699">rRNA-binding</keyword>
<keyword evidence="2 4" id="KW-0396">Initiation factor</keyword>
<evidence type="ECO:0000313" key="8">
    <source>
        <dbReference type="Proteomes" id="UP000594001"/>
    </source>
</evidence>
<gene>
    <name evidence="4 7" type="primary">infA</name>
    <name evidence="7" type="ORF">CPBP_00386</name>
</gene>
<keyword evidence="3 4" id="KW-0648">Protein biosynthesis</keyword>
<dbReference type="Proteomes" id="UP000594001">
    <property type="component" value="Chromosome"/>
</dbReference>
<evidence type="ECO:0000259" key="6">
    <source>
        <dbReference type="PROSITE" id="PS50832"/>
    </source>
</evidence>
<organism evidence="7 8">
    <name type="scientific">Candidatus Bodocaedibacter vickermanii</name>
    <dbReference type="NCBI Taxonomy" id="2741701"/>
    <lineage>
        <taxon>Bacteria</taxon>
        <taxon>Pseudomonadati</taxon>
        <taxon>Pseudomonadota</taxon>
        <taxon>Alphaproteobacteria</taxon>
        <taxon>Holosporales</taxon>
        <taxon>Candidatus Paracaedibacteraceae</taxon>
        <taxon>Candidatus Bodocaedibacter</taxon>
    </lineage>
</organism>
<comment type="subunit">
    <text evidence="4">Component of the 30S ribosomal translation pre-initiation complex which assembles on the 30S ribosome in the order IF-2 and IF-3, IF-1 and N-formylmethionyl-tRNA(fMet); mRNA recruitment can occur at any time during PIC assembly.</text>
</comment>
<evidence type="ECO:0000313" key="7">
    <source>
        <dbReference type="EMBL" id="QOL19622.1"/>
    </source>
</evidence>
<dbReference type="InterPro" id="IPR004368">
    <property type="entry name" value="TIF_IF1"/>
</dbReference>
<dbReference type="PROSITE" id="PS50832">
    <property type="entry name" value="S1_IF1_TYPE"/>
    <property type="match status" value="1"/>
</dbReference>
<comment type="function">
    <text evidence="4">One of the essential components for the initiation of protein synthesis. Stabilizes the binding of IF-2 and IF-3 on the 30S subunit to which N-formylmethionyl-tRNA(fMet) subsequently binds. Helps modulate mRNA selection, yielding the 30S pre-initiation complex (PIC). Upon addition of the 50S ribosomal subunit IF-1, IF-2 and IF-3 are released leaving the mature 70S translation initiation complex.</text>
</comment>
<dbReference type="RefSeq" id="WP_350332372.1">
    <property type="nucleotide sequence ID" value="NZ_CP054719.1"/>
</dbReference>
<evidence type="ECO:0000256" key="1">
    <source>
        <dbReference type="ARBA" id="ARBA00010939"/>
    </source>
</evidence>
<dbReference type="GO" id="GO:0019843">
    <property type="term" value="F:rRNA binding"/>
    <property type="evidence" value="ECO:0007669"/>
    <property type="project" value="UniProtKB-UniRule"/>
</dbReference>
<evidence type="ECO:0000256" key="4">
    <source>
        <dbReference type="HAMAP-Rule" id="MF_00075"/>
    </source>
</evidence>
<dbReference type="KEGG" id="pbal:CPBP_00386"/>
<dbReference type="PANTHER" id="PTHR33370:SF1">
    <property type="entry name" value="TRANSLATION INITIATION FACTOR IF-1, CHLOROPLASTIC"/>
    <property type="match status" value="1"/>
</dbReference>
<dbReference type="SUPFAM" id="SSF50249">
    <property type="entry name" value="Nucleic acid-binding proteins"/>
    <property type="match status" value="1"/>
</dbReference>
<dbReference type="GO" id="GO:0003743">
    <property type="term" value="F:translation initiation factor activity"/>
    <property type="evidence" value="ECO:0007669"/>
    <property type="project" value="UniProtKB-UniRule"/>
</dbReference>
<dbReference type="GO" id="GO:0043022">
    <property type="term" value="F:ribosome binding"/>
    <property type="evidence" value="ECO:0007669"/>
    <property type="project" value="UniProtKB-UniRule"/>
</dbReference>
<keyword evidence="4" id="KW-0694">RNA-binding</keyword>
<evidence type="ECO:0000256" key="5">
    <source>
        <dbReference type="NCBIfam" id="TIGR00008"/>
    </source>
</evidence>
<feature type="domain" description="S1-like" evidence="6">
    <location>
        <begin position="1"/>
        <end position="72"/>
    </location>
</feature>
<dbReference type="EMBL" id="CP054719">
    <property type="protein sequence ID" value="QOL19622.1"/>
    <property type="molecule type" value="Genomic_DNA"/>
</dbReference>
<dbReference type="GO" id="GO:0005829">
    <property type="term" value="C:cytosol"/>
    <property type="evidence" value="ECO:0007669"/>
    <property type="project" value="TreeGrafter"/>
</dbReference>
<sequence length="72" mass="8396">MAKEDHIEFNGTVEEMLPNLMFRVKLENGHTVLARLSGRMQKNRIRVLEGDKVTVKMTPYDLTKGLISYRFK</sequence>
<dbReference type="InterPro" id="IPR012340">
    <property type="entry name" value="NA-bd_OB-fold"/>
</dbReference>
<dbReference type="AlphaFoldDB" id="A0A7L9RSU1"/>
<dbReference type="Gene3D" id="2.40.50.140">
    <property type="entry name" value="Nucleic acid-binding proteins"/>
    <property type="match status" value="1"/>
</dbReference>
<accession>A0A7L9RSU1</accession>
<protein>
    <recommendedName>
        <fullName evidence="4 5">Translation initiation factor IF-1</fullName>
    </recommendedName>
</protein>
<name>A0A7L9RSU1_9PROT</name>
<dbReference type="NCBIfam" id="TIGR00008">
    <property type="entry name" value="infA"/>
    <property type="match status" value="1"/>
</dbReference>
<comment type="subcellular location">
    <subcellularLocation>
        <location evidence="4">Cytoplasm</location>
    </subcellularLocation>
</comment>
<comment type="similarity">
    <text evidence="1 4">Belongs to the IF-1 family.</text>
</comment>
<dbReference type="InterPro" id="IPR006196">
    <property type="entry name" value="RNA-binding_domain_S1_IF1"/>
</dbReference>
<evidence type="ECO:0000256" key="3">
    <source>
        <dbReference type="ARBA" id="ARBA00022917"/>
    </source>
</evidence>
<proteinExistence type="inferred from homology"/>
<keyword evidence="4" id="KW-0963">Cytoplasm</keyword>
<dbReference type="InterPro" id="IPR003029">
    <property type="entry name" value="S1_domain"/>
</dbReference>
<dbReference type="PANTHER" id="PTHR33370">
    <property type="entry name" value="TRANSLATION INITIATION FACTOR IF-1, CHLOROPLASTIC"/>
    <property type="match status" value="1"/>
</dbReference>
<dbReference type="HAMAP" id="MF_00075">
    <property type="entry name" value="IF_1"/>
    <property type="match status" value="1"/>
</dbReference>
<dbReference type="Pfam" id="PF01176">
    <property type="entry name" value="eIF-1a"/>
    <property type="match status" value="1"/>
</dbReference>
<dbReference type="FunFam" id="2.40.50.140:FF:000002">
    <property type="entry name" value="Translation initiation factor IF-1"/>
    <property type="match status" value="1"/>
</dbReference>
<evidence type="ECO:0000256" key="2">
    <source>
        <dbReference type="ARBA" id="ARBA00022540"/>
    </source>
</evidence>
<keyword evidence="8" id="KW-1185">Reference proteome</keyword>
<dbReference type="SMART" id="SM00316">
    <property type="entry name" value="S1"/>
    <property type="match status" value="1"/>
</dbReference>
<dbReference type="CDD" id="cd04451">
    <property type="entry name" value="S1_IF1"/>
    <property type="match status" value="1"/>
</dbReference>
<reference evidence="7 8" key="1">
    <citation type="submission" date="2020-06" db="EMBL/GenBank/DDBJ databases">
        <title>The endosymbiont of the kinetoplastid Bodo saltans is a Paracaedibacter-like alpha-proteobacterium possessing a putative toxin-antitoxin system.</title>
        <authorList>
            <person name="Midha S."/>
            <person name="Rigden D.J."/>
            <person name="Siozios S."/>
            <person name="Hurst G.D.D."/>
            <person name="Jackson A.P."/>
        </authorList>
    </citation>
    <scope>NUCLEOTIDE SEQUENCE [LARGE SCALE GENOMIC DNA]</scope>
    <source>
        <strain evidence="7">Lake Konstanz</strain>
    </source>
</reference>